<feature type="region of interest" description="Disordered" evidence="1">
    <location>
        <begin position="2033"/>
        <end position="2054"/>
    </location>
</feature>
<feature type="region of interest" description="Disordered" evidence="1">
    <location>
        <begin position="534"/>
        <end position="605"/>
    </location>
</feature>
<dbReference type="Proteomes" id="UP001497382">
    <property type="component" value="Unassembled WGS sequence"/>
</dbReference>
<feature type="compositionally biased region" description="Polar residues" evidence="1">
    <location>
        <begin position="675"/>
        <end position="733"/>
    </location>
</feature>
<feature type="compositionally biased region" description="Polar residues" evidence="1">
    <location>
        <begin position="1461"/>
        <end position="1472"/>
    </location>
</feature>
<evidence type="ECO:0000259" key="3">
    <source>
        <dbReference type="PROSITE" id="PS50982"/>
    </source>
</evidence>
<feature type="region of interest" description="Disordered" evidence="1">
    <location>
        <begin position="1889"/>
        <end position="1914"/>
    </location>
</feature>
<feature type="compositionally biased region" description="Low complexity" evidence="1">
    <location>
        <begin position="1399"/>
        <end position="1418"/>
    </location>
</feature>
<feature type="region of interest" description="Disordered" evidence="1">
    <location>
        <begin position="1461"/>
        <end position="1481"/>
    </location>
</feature>
<dbReference type="Gene3D" id="2.30.30.140">
    <property type="match status" value="1"/>
</dbReference>
<feature type="domain" description="MBD" evidence="3">
    <location>
        <begin position="125"/>
        <end position="195"/>
    </location>
</feature>
<proteinExistence type="predicted"/>
<dbReference type="PROSITE" id="PS50812">
    <property type="entry name" value="PWWP"/>
    <property type="match status" value="1"/>
</dbReference>
<accession>A0AAV2A0L6</accession>
<feature type="region of interest" description="Disordered" evidence="1">
    <location>
        <begin position="675"/>
        <end position="803"/>
    </location>
</feature>
<dbReference type="CDD" id="cd20141">
    <property type="entry name" value="PWWP_MBD5"/>
    <property type="match status" value="1"/>
</dbReference>
<name>A0AAV2A0L6_9ARAC</name>
<keyword evidence="5" id="KW-1185">Reference proteome</keyword>
<feature type="region of interest" description="Disordered" evidence="1">
    <location>
        <begin position="1931"/>
        <end position="1973"/>
    </location>
</feature>
<dbReference type="Pfam" id="PF00855">
    <property type="entry name" value="PWWP"/>
    <property type="match status" value="1"/>
</dbReference>
<dbReference type="PANTHER" id="PTHR16112:SF16">
    <property type="entry name" value="SIX-BANDED, ISOFORM H"/>
    <property type="match status" value="1"/>
</dbReference>
<dbReference type="InterPro" id="IPR000313">
    <property type="entry name" value="PWWP_dom"/>
</dbReference>
<dbReference type="SMART" id="SM00391">
    <property type="entry name" value="MBD"/>
    <property type="match status" value="1"/>
</dbReference>
<feature type="domain" description="PWWP" evidence="2">
    <location>
        <begin position="2060"/>
        <end position="2119"/>
    </location>
</feature>
<protein>
    <submittedName>
        <fullName evidence="4">Uncharacterized protein</fullName>
    </submittedName>
</protein>
<dbReference type="PROSITE" id="PS50982">
    <property type="entry name" value="MBD"/>
    <property type="match status" value="1"/>
</dbReference>
<dbReference type="EMBL" id="CAXIEN010000103">
    <property type="protein sequence ID" value="CAL1277554.1"/>
    <property type="molecule type" value="Genomic_DNA"/>
</dbReference>
<feature type="compositionally biased region" description="Basic residues" evidence="1">
    <location>
        <begin position="1433"/>
        <end position="1444"/>
    </location>
</feature>
<evidence type="ECO:0000313" key="4">
    <source>
        <dbReference type="EMBL" id="CAL1277554.1"/>
    </source>
</evidence>
<feature type="compositionally biased region" description="Polar residues" evidence="1">
    <location>
        <begin position="741"/>
        <end position="773"/>
    </location>
</feature>
<dbReference type="SUPFAM" id="SSF63748">
    <property type="entry name" value="Tudor/PWWP/MBT"/>
    <property type="match status" value="1"/>
</dbReference>
<organism evidence="4 5">
    <name type="scientific">Larinioides sclopetarius</name>
    <dbReference type="NCBI Taxonomy" id="280406"/>
    <lineage>
        <taxon>Eukaryota</taxon>
        <taxon>Metazoa</taxon>
        <taxon>Ecdysozoa</taxon>
        <taxon>Arthropoda</taxon>
        <taxon>Chelicerata</taxon>
        <taxon>Arachnida</taxon>
        <taxon>Araneae</taxon>
        <taxon>Araneomorphae</taxon>
        <taxon>Entelegynae</taxon>
        <taxon>Araneoidea</taxon>
        <taxon>Araneidae</taxon>
        <taxon>Larinioides</taxon>
    </lineage>
</organism>
<evidence type="ECO:0000256" key="1">
    <source>
        <dbReference type="SAM" id="MobiDB-lite"/>
    </source>
</evidence>
<feature type="compositionally biased region" description="Low complexity" evidence="1">
    <location>
        <begin position="1939"/>
        <end position="1958"/>
    </location>
</feature>
<dbReference type="GO" id="GO:0003677">
    <property type="term" value="F:DNA binding"/>
    <property type="evidence" value="ECO:0007669"/>
    <property type="project" value="InterPro"/>
</dbReference>
<dbReference type="PANTHER" id="PTHR16112">
    <property type="entry name" value="METHYL-CPG BINDING PROTEIN, DROSOPHILA"/>
    <property type="match status" value="1"/>
</dbReference>
<dbReference type="InterPro" id="IPR001739">
    <property type="entry name" value="Methyl_CpG_DNA-bd"/>
</dbReference>
<dbReference type="GO" id="GO:0005634">
    <property type="term" value="C:nucleus"/>
    <property type="evidence" value="ECO:0007669"/>
    <property type="project" value="TreeGrafter"/>
</dbReference>
<feature type="compositionally biased region" description="Acidic residues" evidence="1">
    <location>
        <begin position="2033"/>
        <end position="2044"/>
    </location>
</feature>
<feature type="region of interest" description="Disordered" evidence="1">
    <location>
        <begin position="1393"/>
        <end position="1448"/>
    </location>
</feature>
<sequence length="2197" mass="237385">MASFNQDARTNTLVLNAPFQAQENLAVAGSLDIRAIAKPSSAGEQSTSAVNITLSTEPTKQLPSTSQNITMCAPGNEPSPDQNKFTGGYNCVAYSTSGQVDVFPPCDKKVFPGLQKFPEMGSVLSVQHSETFITVPFGWKRVISSGKVIYISPSEIYLHSLQEVAVYLQTEGTCKCGLECPLMLNKVFNFNPMAPTKCWNVNDLSWNDPTKLCNHKRKIAAMATFHSSTIPLSSLNTNREPSSLVTQPTTKKEACLTSKRKRLKGKNRSPFDSVLVSQLLAQRDKMGQKKEKSGATKTCFLDGSGQQMKIQNALKSEAGSLSRCSPLDQRKGLTKTMGFVLEEQNLPVINKLNTATNFNSLHPLNQNFFVPENAFQDKKVQGCLQPFQQCPPDGSTPSVMFHKHMNPSLHLMQDQIVTRNTDTVYTDRVPPLPSMDHQTYGQAIHQGMFNPQQFLHNNSIPANITLNCNFSATNVNGQVFNTSLPVNQCIDMNSHSQTTADIVTAVSQSSTPGAFIFPTDLQNHGGQHISSNVMSNLMNPSCGQSFNTSSQDTQQPVSSVAMNNSPRHVPSKDDSPVTSRQKSKKNSKSKATKLNSVLDRGSPCPNIDVRQIPSEHHRPPPEAFATITSSSVGPMQNSNYQAITSMPFPADMGLSYMNKPLLSVTNQSMPFRTQSHNGTTFYDASKMPDSTGSNNSSPFSVCPNGNKNLHNSSFQYQEHNQFSQTNNSHPSFENNRDQNKLHNPTTIGKPNQPISSGQIQVVTSTSKQHSKSGCINFLENPPVEPINPSENPEDRNCSSSKSQLNAESKVSDISSSICLSIGNSSSTCPSSTIFSVSLSNSSPNTVNVLSSTNSFYNPSSQSNVINLPISCATPQSHINNMNTVISNQGLTSTSQQIRQNISMTQQPIIFNSALQNSNNNSRQDQPTNFFMQNPNTGNLEGMTGLRPSLVQQDSSSMLVQQVLSQKITSDYSGANIFSSTARAQVVQQVGGMVLPASAANSGVNSQQLVLAPTQMRMSGSGGLITMLPPTMTSNGMMNGTQVLAASAQQIGPQMVLSDNIRPNIVNQQQILQNNCFIMSNQPTFVTRPPNSNLVSSQVPCPTSVSLTFSNGTYGTSQNNTPIIMNKAQDRGDLGSQQMSNDMSLQNGKDNSFATGVHLLHSTQQRLIGQKMDGSDMVQDNWFQKSDFKNNGNEGVNQVAGTFLSNVSTSRSNSVPSNLAGNAMISNCGQVLINGDNNCVHPQQVGASNISRMTNVIPIVGGQCALNSPMPPLSVPNVTAVTTTMTQMIPAIGIAPQILGQPVQPMVQVINTVPFNSMQNAVIVPGGSNVLSQTVRLDALQTSPVVGTPAPTVFNGVVLPPNTMSCVPSQTSNLRPPHPGNHNEEIRMAFDNMHDSRTGSSSSCSTPASSCSSTPVSSSNDAHNITYRALSPAIRKRSRDGKRKANSQTVASMLQHGTHNLSLTNTANSNAGSQQHIQQQQQQQNAAQLSSIQQQFLQQPMLQTLTVLPQQPRPLLQQPVMNYNSIGSVGGHQILTTGITSPLGIVQPLSMLGVTPTGAVIQNIPVQQVVPGPHFQSLTVLQGPHTVNSLPQEQPMVVNDTSSMGVHPTQMHSAFAAGSIVPNMVATNPVINTHVAGTEVLVTATSQSHTMTENVNQSSVPTQFSSIFQQSIPPVAQSLSSTTCPGSVKVCRSGGTNSSSFHISTSTSYQPSTSACPTLGSELKGENSANKTTTFFTEPSHKARSIGVQSSCTEHNASVQTVTSTVPVNNSNLTSSPEDSQNTKLSLQDGCVEDVKSKFDGENSSTLLSSGGESCESPWPDPVNLSAAVRAVVQEQVDSNEEIISHPISSTSQMVNFLDCSSIHGEVSEQTPSSSGEDIIEESNDGNSILDLRTMSGETCPDPDVAEENNCETQEKTVQDILQLNKWNAEHLHSESQRDSSVAESTSTASSESSEPSSTDCNVTSDSGVESSQEPMNLACIREDNVAAELADSVSEQNTVGIVTSYSDEHVVKTDEKLAKKRGLKRLRREVEMPFEELQEEDSDDGTLSPPLPPQPRTFNDGDLVWGQIRGFPSWPGKLVREDEVKGSHKSEDGKLWVRWFGDHTFTQVDPEKLKTLSEGLEAHHRARKRHRRGRKMNTQLENAIQEAMMELDRQSADMLTDDLEVDLDLAESDVAMTECMSPLTSRTSRARGGYKRR</sequence>
<dbReference type="GO" id="GO:0003682">
    <property type="term" value="F:chromatin binding"/>
    <property type="evidence" value="ECO:0007669"/>
    <property type="project" value="TreeGrafter"/>
</dbReference>
<feature type="compositionally biased region" description="Basic residues" evidence="1">
    <location>
        <begin position="581"/>
        <end position="591"/>
    </location>
</feature>
<reference evidence="4 5" key="1">
    <citation type="submission" date="2024-04" db="EMBL/GenBank/DDBJ databases">
        <authorList>
            <person name="Rising A."/>
            <person name="Reimegard J."/>
            <person name="Sonavane S."/>
            <person name="Akerstrom W."/>
            <person name="Nylinder S."/>
            <person name="Hedman E."/>
            <person name="Kallberg Y."/>
        </authorList>
    </citation>
    <scope>NUCLEOTIDE SEQUENCE [LARGE SCALE GENOMIC DNA]</scope>
</reference>
<evidence type="ECO:0000259" key="2">
    <source>
        <dbReference type="PROSITE" id="PS50812"/>
    </source>
</evidence>
<feature type="compositionally biased region" description="Polar residues" evidence="1">
    <location>
        <begin position="1959"/>
        <end position="1973"/>
    </location>
</feature>
<dbReference type="GO" id="GO:0010369">
    <property type="term" value="C:chromocenter"/>
    <property type="evidence" value="ECO:0007669"/>
    <property type="project" value="TreeGrafter"/>
</dbReference>
<gene>
    <name evidence="4" type="ORF">LARSCL_LOCUS9281</name>
</gene>
<comment type="caution">
    <text evidence="4">The sequence shown here is derived from an EMBL/GenBank/DDBJ whole genome shotgun (WGS) entry which is preliminary data.</text>
</comment>
<feature type="compositionally biased region" description="Polar residues" evidence="1">
    <location>
        <begin position="534"/>
        <end position="566"/>
    </location>
</feature>
<dbReference type="SMART" id="SM00293">
    <property type="entry name" value="PWWP"/>
    <property type="match status" value="1"/>
</dbReference>
<evidence type="ECO:0000313" key="5">
    <source>
        <dbReference type="Proteomes" id="UP001497382"/>
    </source>
</evidence>
<dbReference type="FunFam" id="2.30.30.140:FF:000107">
    <property type="entry name" value="Six-banded, isoform H"/>
    <property type="match status" value="1"/>
</dbReference>